<gene>
    <name evidence="2" type="ORF">Taro_000650</name>
</gene>
<feature type="non-terminal residue" evidence="2">
    <location>
        <position position="1"/>
    </location>
</feature>
<feature type="transmembrane region" description="Helical" evidence="1">
    <location>
        <begin position="112"/>
        <end position="130"/>
    </location>
</feature>
<organism evidence="2 3">
    <name type="scientific">Colocasia esculenta</name>
    <name type="common">Wild taro</name>
    <name type="synonym">Arum esculentum</name>
    <dbReference type="NCBI Taxonomy" id="4460"/>
    <lineage>
        <taxon>Eukaryota</taxon>
        <taxon>Viridiplantae</taxon>
        <taxon>Streptophyta</taxon>
        <taxon>Embryophyta</taxon>
        <taxon>Tracheophyta</taxon>
        <taxon>Spermatophyta</taxon>
        <taxon>Magnoliopsida</taxon>
        <taxon>Liliopsida</taxon>
        <taxon>Araceae</taxon>
        <taxon>Aroideae</taxon>
        <taxon>Colocasieae</taxon>
        <taxon>Colocasia</taxon>
    </lineage>
</organism>
<name>A0A843TGY8_COLES</name>
<reference evidence="2" key="1">
    <citation type="submission" date="2017-07" db="EMBL/GenBank/DDBJ databases">
        <title>Taro Niue Genome Assembly and Annotation.</title>
        <authorList>
            <person name="Atibalentja N."/>
            <person name="Keating K."/>
            <person name="Fields C.J."/>
        </authorList>
    </citation>
    <scope>NUCLEOTIDE SEQUENCE</scope>
    <source>
        <strain evidence="2">Niue_2</strain>
        <tissue evidence="2">Leaf</tissue>
    </source>
</reference>
<evidence type="ECO:0000313" key="2">
    <source>
        <dbReference type="EMBL" id="MQL68320.1"/>
    </source>
</evidence>
<sequence>MLGELIFNNLFYQSSLSDGIFRCRGLKGLRVRALSRLRLQRSTRIIHRDGLAMNHRRTADLLFSSDIIVGCRPHLPLSIDIPLPLRLQHEISHLNVPTVFIREITAITDSDVFISIIVLLYVLGVMVLVVRKALIMRLALTGGAALAAKLSLKASLGIPRITEYCICAG</sequence>
<evidence type="ECO:0000313" key="3">
    <source>
        <dbReference type="Proteomes" id="UP000652761"/>
    </source>
</evidence>
<keyword evidence="3" id="KW-1185">Reference proteome</keyword>
<dbReference type="Proteomes" id="UP000652761">
    <property type="component" value="Unassembled WGS sequence"/>
</dbReference>
<keyword evidence="1" id="KW-0812">Transmembrane</keyword>
<comment type="caution">
    <text evidence="2">The sequence shown here is derived from an EMBL/GenBank/DDBJ whole genome shotgun (WGS) entry which is preliminary data.</text>
</comment>
<keyword evidence="1" id="KW-0472">Membrane</keyword>
<dbReference type="EMBL" id="NMUH01000012">
    <property type="protein sequence ID" value="MQL68320.1"/>
    <property type="molecule type" value="Genomic_DNA"/>
</dbReference>
<dbReference type="AlphaFoldDB" id="A0A843TGY8"/>
<keyword evidence="1" id="KW-1133">Transmembrane helix</keyword>
<protein>
    <submittedName>
        <fullName evidence="2">Uncharacterized protein</fullName>
    </submittedName>
</protein>
<evidence type="ECO:0000256" key="1">
    <source>
        <dbReference type="SAM" id="Phobius"/>
    </source>
</evidence>
<proteinExistence type="predicted"/>
<accession>A0A843TGY8</accession>